<proteinExistence type="predicted"/>
<name>A0AAV9VWW9_9PEZI</name>
<comment type="caution">
    <text evidence="1">The sequence shown here is derived from an EMBL/GenBank/DDBJ whole genome shotgun (WGS) entry which is preliminary data.</text>
</comment>
<dbReference type="Proteomes" id="UP001370758">
    <property type="component" value="Unassembled WGS sequence"/>
</dbReference>
<reference evidence="1 2" key="1">
    <citation type="submission" date="2023-08" db="EMBL/GenBank/DDBJ databases">
        <authorList>
            <person name="Palmer J.M."/>
        </authorList>
    </citation>
    <scope>NUCLEOTIDE SEQUENCE [LARGE SCALE GENOMIC DNA]</scope>
    <source>
        <strain evidence="1 2">TWF481</strain>
    </source>
</reference>
<sequence>MSFDRGIEEICVRWRNEPGEGVPEILVAGPEGLPGSGITDLRQPMKHLLMQRAMSSFPIHKYNDPGLGDPGYSFQKGSLRKPPAGYDICATEELMALKNALRYVYVGDRWRQDHDGPPIKRRNGCVSPANKNTYFATTATSRTESVTYNFFASEEDRHIVIPQRLPQAGLDEDLFYGRIALILAGVWGKNRRPLLPQARAAGSSAAGAARYQEASKSGLYTVTFTKLYPETEEKIIHILNREASDLKVSLRGRVAARCGTFSSSGLVIGEDGEEKIVRSTSPSCFMMLHDLKEVRFVSILLENYSLVTITRAIVAIGIIGEPGRL</sequence>
<evidence type="ECO:0000313" key="1">
    <source>
        <dbReference type="EMBL" id="KAK6498375.1"/>
    </source>
</evidence>
<organism evidence="1 2">
    <name type="scientific">Arthrobotrys musiformis</name>
    <dbReference type="NCBI Taxonomy" id="47236"/>
    <lineage>
        <taxon>Eukaryota</taxon>
        <taxon>Fungi</taxon>
        <taxon>Dikarya</taxon>
        <taxon>Ascomycota</taxon>
        <taxon>Pezizomycotina</taxon>
        <taxon>Orbiliomycetes</taxon>
        <taxon>Orbiliales</taxon>
        <taxon>Orbiliaceae</taxon>
        <taxon>Arthrobotrys</taxon>
    </lineage>
</organism>
<protein>
    <submittedName>
        <fullName evidence="1">Uncharacterized protein</fullName>
    </submittedName>
</protein>
<accession>A0AAV9VWW9</accession>
<evidence type="ECO:0000313" key="2">
    <source>
        <dbReference type="Proteomes" id="UP001370758"/>
    </source>
</evidence>
<dbReference type="EMBL" id="JAVHJL010000008">
    <property type="protein sequence ID" value="KAK6498375.1"/>
    <property type="molecule type" value="Genomic_DNA"/>
</dbReference>
<dbReference type="AlphaFoldDB" id="A0AAV9VWW9"/>
<gene>
    <name evidence="1" type="ORF">TWF481_010966</name>
</gene>
<keyword evidence="2" id="KW-1185">Reference proteome</keyword>